<dbReference type="GO" id="GO:0005737">
    <property type="term" value="C:cytoplasm"/>
    <property type="evidence" value="ECO:0007669"/>
    <property type="project" value="TreeGrafter"/>
</dbReference>
<keyword evidence="2" id="KW-1185">Reference proteome</keyword>
<dbReference type="EMBL" id="NXGX01000002">
    <property type="protein sequence ID" value="PKR59262.1"/>
    <property type="molecule type" value="Genomic_DNA"/>
</dbReference>
<dbReference type="Proteomes" id="UP000233332">
    <property type="component" value="Unassembled WGS sequence"/>
</dbReference>
<accession>A0A2N3L920</accession>
<dbReference type="PANTHER" id="PTHR48100:SF59">
    <property type="entry name" value="ADENOSYLCOBALAMIN_ALPHA-RIBAZOLE PHOSPHATASE"/>
    <property type="match status" value="1"/>
</dbReference>
<sequence length="205" mass="22932">MNKIRFALLRHGVTDWNAEKRIQGRSDISLRADTIAKYQTRRLPNDWQAVPWFCTPLSRTRETADALAISPVTPQPDLIEMDWGDWEGQRLPDIRKVLGAAMAQNEDRGWAFRPDGGESPQDVLVRVQGFLARQISTHGAVKFGAITHKGVIRSVYAAARGWDMMGKIPDKLNWECLHVFDWSEQGGFEVVKLNIALIPAGGGAV</sequence>
<proteinExistence type="predicted"/>
<dbReference type="Gene3D" id="3.40.50.1240">
    <property type="entry name" value="Phosphoglycerate mutase-like"/>
    <property type="match status" value="1"/>
</dbReference>
<dbReference type="InterPro" id="IPR013078">
    <property type="entry name" value="His_Pase_superF_clade-1"/>
</dbReference>
<dbReference type="SUPFAM" id="SSF53254">
    <property type="entry name" value="Phosphoglycerate mutase-like"/>
    <property type="match status" value="1"/>
</dbReference>
<dbReference type="SMART" id="SM00855">
    <property type="entry name" value="PGAM"/>
    <property type="match status" value="1"/>
</dbReference>
<evidence type="ECO:0000313" key="1">
    <source>
        <dbReference type="EMBL" id="PKR59262.1"/>
    </source>
</evidence>
<dbReference type="AlphaFoldDB" id="A0A2N3L920"/>
<gene>
    <name evidence="1" type="ORF">COO92_04220</name>
</gene>
<dbReference type="CDD" id="cd07067">
    <property type="entry name" value="HP_PGM_like"/>
    <property type="match status" value="1"/>
</dbReference>
<dbReference type="InterPro" id="IPR050275">
    <property type="entry name" value="PGM_Phosphatase"/>
</dbReference>
<dbReference type="PANTHER" id="PTHR48100">
    <property type="entry name" value="BROAD-SPECIFICITY PHOSPHATASE YOR283W-RELATED"/>
    <property type="match status" value="1"/>
</dbReference>
<dbReference type="Pfam" id="PF00300">
    <property type="entry name" value="His_Phos_1"/>
    <property type="match status" value="1"/>
</dbReference>
<reference evidence="1 2" key="1">
    <citation type="submission" date="2017-09" db="EMBL/GenBank/DDBJ databases">
        <title>Biodiversity and function of Thalassospira species in the particle-attached aromatic-hydrocarbon-degrading consortia from the surface seawater of the China South Sea.</title>
        <authorList>
            <person name="Dong C."/>
            <person name="Lai Q."/>
            <person name="Shao Z."/>
        </authorList>
    </citation>
    <scope>NUCLEOTIDE SEQUENCE [LARGE SCALE GENOMIC DNA]</scope>
    <source>
        <strain evidence="1 2">139Z-12</strain>
    </source>
</reference>
<dbReference type="GO" id="GO:0016791">
    <property type="term" value="F:phosphatase activity"/>
    <property type="evidence" value="ECO:0007669"/>
    <property type="project" value="TreeGrafter"/>
</dbReference>
<comment type="caution">
    <text evidence="1">The sequence shown here is derived from an EMBL/GenBank/DDBJ whole genome shotgun (WGS) entry which is preliminary data.</text>
</comment>
<organism evidence="1 2">
    <name type="scientific">Thalassospira lohafexi</name>
    <dbReference type="NCBI Taxonomy" id="744227"/>
    <lineage>
        <taxon>Bacteria</taxon>
        <taxon>Pseudomonadati</taxon>
        <taxon>Pseudomonadota</taxon>
        <taxon>Alphaproteobacteria</taxon>
        <taxon>Rhodospirillales</taxon>
        <taxon>Thalassospiraceae</taxon>
        <taxon>Thalassospira</taxon>
    </lineage>
</organism>
<evidence type="ECO:0000313" key="2">
    <source>
        <dbReference type="Proteomes" id="UP000233332"/>
    </source>
</evidence>
<dbReference type="InterPro" id="IPR029033">
    <property type="entry name" value="His_PPase_superfam"/>
</dbReference>
<protein>
    <submittedName>
        <fullName evidence="1">Phosphoglycerate mutase</fullName>
    </submittedName>
</protein>
<name>A0A2N3L920_9PROT</name>
<dbReference type="RefSeq" id="WP_101300200.1">
    <property type="nucleotide sequence ID" value="NZ_NXGX01000002.1"/>
</dbReference>